<evidence type="ECO:0000313" key="1">
    <source>
        <dbReference type="EMBL" id="GAF78823.1"/>
    </source>
</evidence>
<proteinExistence type="predicted"/>
<comment type="caution">
    <text evidence="1">The sequence shown here is derived from an EMBL/GenBank/DDBJ whole genome shotgun (WGS) entry which is preliminary data.</text>
</comment>
<gene>
    <name evidence="1" type="ORF">S01H1_03608</name>
</gene>
<reference evidence="1" key="1">
    <citation type="journal article" date="2014" name="Front. Microbiol.">
        <title>High frequency of phylogenetically diverse reductive dehalogenase-homologous genes in deep subseafloor sedimentary metagenomes.</title>
        <authorList>
            <person name="Kawai M."/>
            <person name="Futagami T."/>
            <person name="Toyoda A."/>
            <person name="Takaki Y."/>
            <person name="Nishi S."/>
            <person name="Hori S."/>
            <person name="Arai W."/>
            <person name="Tsubouchi T."/>
            <person name="Morono Y."/>
            <person name="Uchiyama I."/>
            <person name="Ito T."/>
            <person name="Fujiyama A."/>
            <person name="Inagaki F."/>
            <person name="Takami H."/>
        </authorList>
    </citation>
    <scope>NUCLEOTIDE SEQUENCE</scope>
    <source>
        <strain evidence="1">Expedition CK06-06</strain>
    </source>
</reference>
<sequence>MRETAQGIGQAKRMHLDMCERVDQLMHKLRDIELKLENCVIIRVGIDGKDISAIMLEQIKKDRTIIETLQETK</sequence>
<protein>
    <submittedName>
        <fullName evidence="1">Uncharacterized protein</fullName>
    </submittedName>
</protein>
<dbReference type="EMBL" id="BARS01001952">
    <property type="protein sequence ID" value="GAF78823.1"/>
    <property type="molecule type" value="Genomic_DNA"/>
</dbReference>
<name>X0SCN9_9ZZZZ</name>
<organism evidence="1">
    <name type="scientific">marine sediment metagenome</name>
    <dbReference type="NCBI Taxonomy" id="412755"/>
    <lineage>
        <taxon>unclassified sequences</taxon>
        <taxon>metagenomes</taxon>
        <taxon>ecological metagenomes</taxon>
    </lineage>
</organism>
<dbReference type="AlphaFoldDB" id="X0SCN9"/>
<accession>X0SCN9</accession>